<name>A0A2P2N5U1_RHIMU</name>
<protein>
    <submittedName>
        <fullName evidence="1">Uncharacterized protein</fullName>
    </submittedName>
</protein>
<dbReference type="AlphaFoldDB" id="A0A2P2N5U1"/>
<proteinExistence type="predicted"/>
<accession>A0A2P2N5U1</accession>
<reference evidence="1" key="1">
    <citation type="submission" date="2018-02" db="EMBL/GenBank/DDBJ databases">
        <title>Rhizophora mucronata_Transcriptome.</title>
        <authorList>
            <person name="Meera S.P."/>
            <person name="Sreeshan A."/>
            <person name="Augustine A."/>
        </authorList>
    </citation>
    <scope>NUCLEOTIDE SEQUENCE</scope>
    <source>
        <tissue evidence="1">Leaf</tissue>
    </source>
</reference>
<sequence>MSKHYQGTEKISVIKRQTDSISSSSTAVFKYLLFFITTN</sequence>
<evidence type="ECO:0000313" key="1">
    <source>
        <dbReference type="EMBL" id="MBX37815.1"/>
    </source>
</evidence>
<dbReference type="EMBL" id="GGEC01057331">
    <property type="protein sequence ID" value="MBX37815.1"/>
    <property type="molecule type" value="Transcribed_RNA"/>
</dbReference>
<organism evidence="1">
    <name type="scientific">Rhizophora mucronata</name>
    <name type="common">Asiatic mangrove</name>
    <dbReference type="NCBI Taxonomy" id="61149"/>
    <lineage>
        <taxon>Eukaryota</taxon>
        <taxon>Viridiplantae</taxon>
        <taxon>Streptophyta</taxon>
        <taxon>Embryophyta</taxon>
        <taxon>Tracheophyta</taxon>
        <taxon>Spermatophyta</taxon>
        <taxon>Magnoliopsida</taxon>
        <taxon>eudicotyledons</taxon>
        <taxon>Gunneridae</taxon>
        <taxon>Pentapetalae</taxon>
        <taxon>rosids</taxon>
        <taxon>fabids</taxon>
        <taxon>Malpighiales</taxon>
        <taxon>Rhizophoraceae</taxon>
        <taxon>Rhizophora</taxon>
    </lineage>
</organism>